<dbReference type="SUPFAM" id="SSF117074">
    <property type="entry name" value="Hypothetical protein PA1324"/>
    <property type="match status" value="1"/>
</dbReference>
<dbReference type="EMBL" id="LT629791">
    <property type="protein sequence ID" value="SDU61824.1"/>
    <property type="molecule type" value="Genomic_DNA"/>
</dbReference>
<feature type="domain" description="Calcineurin-like phosphoesterase N-terminal" evidence="1">
    <location>
        <begin position="79"/>
        <end position="142"/>
    </location>
</feature>
<dbReference type="RefSeq" id="WP_046769794.1">
    <property type="nucleotide sequence ID" value="NZ_LBMC01000013.1"/>
</dbReference>
<dbReference type="OrthoDB" id="9773411at2"/>
<evidence type="ECO:0000313" key="3">
    <source>
        <dbReference type="Proteomes" id="UP000182977"/>
    </source>
</evidence>
<dbReference type="Pfam" id="PF16371">
    <property type="entry name" value="MetallophosN"/>
    <property type="match status" value="1"/>
</dbReference>
<protein>
    <submittedName>
        <fullName evidence="2">N terminal of Calcineurin-like phosphoesterase</fullName>
    </submittedName>
</protein>
<dbReference type="InterPro" id="IPR013783">
    <property type="entry name" value="Ig-like_fold"/>
</dbReference>
<evidence type="ECO:0000313" key="2">
    <source>
        <dbReference type="EMBL" id="SDU61824.1"/>
    </source>
</evidence>
<proteinExistence type="predicted"/>
<accession>A0A1H2JZE8</accession>
<sequence length="142" mass="15090">MRTISVIARWRARSPDAVTSARLAPEALGRYRRAVYASLALLAALALIGPVATVVAETIAASAAQVSGVVFDDKNANGRQDAGEPGVAGVSVSDGVALIETDAQGRYELELDVDRRLSDMVFISQPSGYVLGTDEFMTPRFY</sequence>
<evidence type="ECO:0000259" key="1">
    <source>
        <dbReference type="Pfam" id="PF16371"/>
    </source>
</evidence>
<dbReference type="AlphaFoldDB" id="A0A1H2JZE8"/>
<dbReference type="InterPro" id="IPR032285">
    <property type="entry name" value="Metallophos_N"/>
</dbReference>
<keyword evidence="3" id="KW-1185">Reference proteome</keyword>
<gene>
    <name evidence="2" type="ORF">SAMN04488563_3254</name>
</gene>
<reference evidence="3" key="1">
    <citation type="submission" date="2016-10" db="EMBL/GenBank/DDBJ databases">
        <authorList>
            <person name="Varghese N."/>
            <person name="Submissions S."/>
        </authorList>
    </citation>
    <scope>NUCLEOTIDE SEQUENCE [LARGE SCALE GENOMIC DNA]</scope>
    <source>
        <strain evidence="3">DSM 45079</strain>
    </source>
</reference>
<dbReference type="Gene3D" id="2.60.40.10">
    <property type="entry name" value="Immunoglobulins"/>
    <property type="match status" value="1"/>
</dbReference>
<name>A0A1H2JZE8_9ACTN</name>
<dbReference type="GO" id="GO:0005975">
    <property type="term" value="P:carbohydrate metabolic process"/>
    <property type="evidence" value="ECO:0007669"/>
    <property type="project" value="UniProtKB-ARBA"/>
</dbReference>
<dbReference type="Proteomes" id="UP000182977">
    <property type="component" value="Chromosome I"/>
</dbReference>
<dbReference type="STRING" id="419479.SAMN04488563_3254"/>
<organism evidence="2 3">
    <name type="scientific">Jiangella alkaliphila</name>
    <dbReference type="NCBI Taxonomy" id="419479"/>
    <lineage>
        <taxon>Bacteria</taxon>
        <taxon>Bacillati</taxon>
        <taxon>Actinomycetota</taxon>
        <taxon>Actinomycetes</taxon>
        <taxon>Jiangellales</taxon>
        <taxon>Jiangellaceae</taxon>
        <taxon>Jiangella</taxon>
    </lineage>
</organism>